<evidence type="ECO:0000313" key="2">
    <source>
        <dbReference type="Proteomes" id="UP000074310"/>
    </source>
</evidence>
<comment type="caution">
    <text evidence="1">The sequence shown here is derived from an EMBL/GenBank/DDBJ whole genome shotgun (WGS) entry which is preliminary data.</text>
</comment>
<reference evidence="1 2" key="1">
    <citation type="journal article" date="2016" name="Front. Microbiol.">
        <title>Genomic Resource of Rice Seed Associated Bacteria.</title>
        <authorList>
            <person name="Midha S."/>
            <person name="Bansal K."/>
            <person name="Sharma S."/>
            <person name="Kumar N."/>
            <person name="Patil P.P."/>
            <person name="Chaudhry V."/>
            <person name="Patil P.B."/>
        </authorList>
    </citation>
    <scope>NUCLEOTIDE SEQUENCE [LARGE SCALE GENOMIC DNA]</scope>
    <source>
        <strain evidence="1 2">NS334</strain>
    </source>
</reference>
<organism evidence="1 2">
    <name type="scientific">Sphingomonas endophytica</name>
    <dbReference type="NCBI Taxonomy" id="869719"/>
    <lineage>
        <taxon>Bacteria</taxon>
        <taxon>Pseudomonadati</taxon>
        <taxon>Pseudomonadota</taxon>
        <taxon>Alphaproteobacteria</taxon>
        <taxon>Sphingomonadales</taxon>
        <taxon>Sphingomonadaceae</taxon>
        <taxon>Sphingomonas</taxon>
    </lineage>
</organism>
<dbReference type="Gene3D" id="1.10.3230.30">
    <property type="entry name" value="Phage gp6-like head-tail connector protein"/>
    <property type="match status" value="1"/>
</dbReference>
<dbReference type="Proteomes" id="UP000074310">
    <property type="component" value="Unassembled WGS sequence"/>
</dbReference>
<dbReference type="EMBL" id="LDTB01000002">
    <property type="protein sequence ID" value="KTT76381.1"/>
    <property type="molecule type" value="Genomic_DNA"/>
</dbReference>
<name>A0A147I9R8_9SPHN</name>
<proteinExistence type="predicted"/>
<protein>
    <recommendedName>
        <fullName evidence="3">PhiE125 gp8 family phage protein</fullName>
    </recommendedName>
</protein>
<sequence length="170" mass="17234">MTIVTGEPGAVTLGAADRALALAAVRAELRAATVDDDALAIAFVEAALGLAEQFTGRVLIVRDVVADLDGAVGWQALPAAPVRAIAANGFAVDIDADATGWVKSATAVRVTFTAGLASGWTGLPAPLRQGVAMLAAHLFTDRAGSAPVPAAVSALWRPYRSVRLAQAAHA</sequence>
<dbReference type="InterPro" id="IPR011738">
    <property type="entry name" value="Phage_CHP"/>
</dbReference>
<gene>
    <name evidence="1" type="ORF">NS334_01205</name>
</gene>
<evidence type="ECO:0008006" key="3">
    <source>
        <dbReference type="Google" id="ProtNLM"/>
    </source>
</evidence>
<evidence type="ECO:0000313" key="1">
    <source>
        <dbReference type="EMBL" id="KTT76381.1"/>
    </source>
</evidence>
<dbReference type="RefSeq" id="WP_083500173.1">
    <property type="nucleotide sequence ID" value="NZ_LDTB01000002.1"/>
</dbReference>
<keyword evidence="2" id="KW-1185">Reference proteome</keyword>
<dbReference type="AlphaFoldDB" id="A0A147I9R8"/>
<dbReference type="CDD" id="cd08054">
    <property type="entry name" value="gp6"/>
    <property type="match status" value="1"/>
</dbReference>
<dbReference type="PATRIC" id="fig|869719.3.peg.1096"/>
<accession>A0A147I9R8</accession>
<dbReference type="NCBIfam" id="TIGR02215">
    <property type="entry name" value="phage_chp_gp8"/>
    <property type="match status" value="1"/>
</dbReference>
<dbReference type="OrthoDB" id="8478788at2"/>